<dbReference type="Pfam" id="PF02518">
    <property type="entry name" value="HATPase_c"/>
    <property type="match status" value="1"/>
</dbReference>
<dbReference type="PROSITE" id="PS50005">
    <property type="entry name" value="TPR"/>
    <property type="match status" value="1"/>
</dbReference>
<evidence type="ECO:0000256" key="6">
    <source>
        <dbReference type="PROSITE-ProRule" id="PRU00339"/>
    </source>
</evidence>
<feature type="transmembrane region" description="Helical" evidence="7">
    <location>
        <begin position="340"/>
        <end position="361"/>
    </location>
</feature>
<evidence type="ECO:0000256" key="7">
    <source>
        <dbReference type="SAM" id="Phobius"/>
    </source>
</evidence>
<keyword evidence="7" id="KW-0472">Membrane</keyword>
<keyword evidence="7" id="KW-0812">Transmembrane</keyword>
<keyword evidence="5" id="KW-0902">Two-component regulatory system</keyword>
<reference evidence="9 10" key="1">
    <citation type="submission" date="2022-09" db="EMBL/GenBank/DDBJ databases">
        <title>Chryseobacterium oleae sp.nov., isolated from the inter-root soil of Pyrola calliantha H. Andr. in Tibet.</title>
        <authorList>
            <person name="Li Z."/>
        </authorList>
    </citation>
    <scope>NUCLEOTIDE SEQUENCE [LARGE SCALE GENOMIC DNA]</scope>
    <source>
        <strain evidence="10">pc1-10</strain>
    </source>
</reference>
<evidence type="ECO:0000256" key="4">
    <source>
        <dbReference type="ARBA" id="ARBA00022777"/>
    </source>
</evidence>
<sequence>MANLKFIILFLFFFMINCNDSEKNIKKQKTPTTVEADKIFEEAKNQYNESENKKAFLSFSKAENIYKQNKDTLNIASSLIYKAFILNNIGDYYSSNERSVEALSLLSEPKDSAYLPSIYNNLAISEKNLKRYSESLKWYNKALNLNSDKQHQFTLENNIADLYTKLKQYSKSVKIYDSLLNDKNLQKNTINYARIFDNYNYSKWLENNTYNPENNLLYILDVKKELKDVPGQISTHSHLAEYYALLNTDKALYHTYEKYKLSDIIKNPIDKLESLQSLIELDKTQNTKKHFQEYKYLNDSIQSSKDEAKNSFALIEYDVEKKETENQQLKLKTAEDKIKIIIRNVGLGGLSLLVIGGFFWYRKRKKRLEQENELKIKENQLRISKKIHDVVANGIYQVMTKIENQEDFDKEHALDELEFVYEKSRDISYEKPDHENDKKDFKEKISTLIASFKNENTETYTVGNDAEIWACVSQSSFDEVYQVVREMLVNMKKHSQASRVIFKFERIDDSVKIQYTDDGIGIPGDMIYKNGLTNTGTRIAAINGAIIFDNKSEQGLKITISFPVS</sequence>
<dbReference type="Proteomes" id="UP001525566">
    <property type="component" value="Unassembled WGS sequence"/>
</dbReference>
<dbReference type="SMART" id="SM00028">
    <property type="entry name" value="TPR"/>
    <property type="match status" value="1"/>
</dbReference>
<gene>
    <name evidence="9" type="ORF">N0B48_17175</name>
</gene>
<keyword evidence="6" id="KW-0802">TPR repeat</keyword>
<dbReference type="InterPro" id="IPR050482">
    <property type="entry name" value="Sensor_HK_TwoCompSys"/>
</dbReference>
<dbReference type="PANTHER" id="PTHR24421">
    <property type="entry name" value="NITRATE/NITRITE SENSOR PROTEIN NARX-RELATED"/>
    <property type="match status" value="1"/>
</dbReference>
<dbReference type="EC" id="2.7.13.3" evidence="2"/>
<keyword evidence="10" id="KW-1185">Reference proteome</keyword>
<dbReference type="PANTHER" id="PTHR24421:SF10">
    <property type="entry name" value="NITRATE_NITRITE SENSOR PROTEIN NARQ"/>
    <property type="match status" value="1"/>
</dbReference>
<evidence type="ECO:0000256" key="3">
    <source>
        <dbReference type="ARBA" id="ARBA00022679"/>
    </source>
</evidence>
<dbReference type="Gene3D" id="3.30.565.10">
    <property type="entry name" value="Histidine kinase-like ATPase, C-terminal domain"/>
    <property type="match status" value="1"/>
</dbReference>
<dbReference type="SUPFAM" id="SSF48452">
    <property type="entry name" value="TPR-like"/>
    <property type="match status" value="1"/>
</dbReference>
<feature type="domain" description="Histidine kinase/HSP90-like ATPase" evidence="8">
    <location>
        <begin position="479"/>
        <end position="564"/>
    </location>
</feature>
<dbReference type="InterPro" id="IPR011990">
    <property type="entry name" value="TPR-like_helical_dom_sf"/>
</dbReference>
<keyword evidence="4" id="KW-0418">Kinase</keyword>
<dbReference type="InterPro" id="IPR019734">
    <property type="entry name" value="TPR_rpt"/>
</dbReference>
<name>A0ABT2IXQ9_9FLAO</name>
<evidence type="ECO:0000313" key="9">
    <source>
        <dbReference type="EMBL" id="MCT2563623.1"/>
    </source>
</evidence>
<protein>
    <recommendedName>
        <fullName evidence="2">histidine kinase</fullName>
        <ecNumber evidence="2">2.7.13.3</ecNumber>
    </recommendedName>
</protein>
<evidence type="ECO:0000313" key="10">
    <source>
        <dbReference type="Proteomes" id="UP001525566"/>
    </source>
</evidence>
<dbReference type="SUPFAM" id="SSF55874">
    <property type="entry name" value="ATPase domain of HSP90 chaperone/DNA topoisomerase II/histidine kinase"/>
    <property type="match status" value="1"/>
</dbReference>
<evidence type="ECO:0000259" key="8">
    <source>
        <dbReference type="Pfam" id="PF02518"/>
    </source>
</evidence>
<dbReference type="Gene3D" id="1.25.40.10">
    <property type="entry name" value="Tetratricopeptide repeat domain"/>
    <property type="match status" value="1"/>
</dbReference>
<organism evidence="9 10">
    <name type="scientific">Chryseobacterium herbae</name>
    <dbReference type="NCBI Taxonomy" id="2976476"/>
    <lineage>
        <taxon>Bacteria</taxon>
        <taxon>Pseudomonadati</taxon>
        <taxon>Bacteroidota</taxon>
        <taxon>Flavobacteriia</taxon>
        <taxon>Flavobacteriales</taxon>
        <taxon>Weeksellaceae</taxon>
        <taxon>Chryseobacterium group</taxon>
        <taxon>Chryseobacterium</taxon>
    </lineage>
</organism>
<evidence type="ECO:0000256" key="5">
    <source>
        <dbReference type="ARBA" id="ARBA00023012"/>
    </source>
</evidence>
<evidence type="ECO:0000256" key="1">
    <source>
        <dbReference type="ARBA" id="ARBA00000085"/>
    </source>
</evidence>
<keyword evidence="7" id="KW-1133">Transmembrane helix</keyword>
<dbReference type="InterPro" id="IPR003594">
    <property type="entry name" value="HATPase_dom"/>
</dbReference>
<keyword evidence="3" id="KW-0808">Transferase</keyword>
<dbReference type="InterPro" id="IPR036890">
    <property type="entry name" value="HATPase_C_sf"/>
</dbReference>
<comment type="caution">
    <text evidence="9">The sequence shown here is derived from an EMBL/GenBank/DDBJ whole genome shotgun (WGS) entry which is preliminary data.</text>
</comment>
<accession>A0ABT2IXQ9</accession>
<proteinExistence type="predicted"/>
<evidence type="ECO:0000256" key="2">
    <source>
        <dbReference type="ARBA" id="ARBA00012438"/>
    </source>
</evidence>
<comment type="catalytic activity">
    <reaction evidence="1">
        <text>ATP + protein L-histidine = ADP + protein N-phospho-L-histidine.</text>
        <dbReference type="EC" id="2.7.13.3"/>
    </reaction>
</comment>
<dbReference type="EMBL" id="JAOAMU010000005">
    <property type="protein sequence ID" value="MCT2563623.1"/>
    <property type="molecule type" value="Genomic_DNA"/>
</dbReference>
<feature type="repeat" description="TPR" evidence="6">
    <location>
        <begin position="116"/>
        <end position="149"/>
    </location>
</feature>